<organism evidence="1 2">
    <name type="scientific">Candidatus Phycosocius spiralis</name>
    <dbReference type="NCBI Taxonomy" id="2815099"/>
    <lineage>
        <taxon>Bacteria</taxon>
        <taxon>Pseudomonadati</taxon>
        <taxon>Pseudomonadota</taxon>
        <taxon>Alphaproteobacteria</taxon>
        <taxon>Caulobacterales</taxon>
        <taxon>Caulobacterales incertae sedis</taxon>
        <taxon>Candidatus Phycosocius</taxon>
    </lineage>
</organism>
<dbReference type="Gene3D" id="3.40.50.10110">
    <property type="entry name" value="DNA polymerase III subunit chi"/>
    <property type="match status" value="1"/>
</dbReference>
<dbReference type="PANTHER" id="PTHR38767:SF1">
    <property type="entry name" value="DNA POLYMERASE III SUBUNIT CHI"/>
    <property type="match status" value="1"/>
</dbReference>
<name>A0ABQ4PTF2_9PROT</name>
<proteinExistence type="predicted"/>
<dbReference type="InterPro" id="IPR007459">
    <property type="entry name" value="DNA_pol3_chi"/>
</dbReference>
<keyword evidence="2" id="KW-1185">Reference proteome</keyword>
<dbReference type="SUPFAM" id="SSF102400">
    <property type="entry name" value="DNA polymerase III chi subunit"/>
    <property type="match status" value="1"/>
</dbReference>
<protein>
    <submittedName>
        <fullName evidence="1">DNA polymerase III subunit chi</fullName>
    </submittedName>
</protein>
<evidence type="ECO:0000313" key="2">
    <source>
        <dbReference type="Proteomes" id="UP001161064"/>
    </source>
</evidence>
<dbReference type="Proteomes" id="UP001161064">
    <property type="component" value="Unassembled WGS sequence"/>
</dbReference>
<gene>
    <name evidence="1" type="ORF">PsB1_0157</name>
</gene>
<dbReference type="RefSeq" id="WP_284358473.1">
    <property type="nucleotide sequence ID" value="NZ_BPFZ01000001.1"/>
</dbReference>
<sequence length="163" mass="18655">MSVDLGPEIWFYHLESSSVEDTLPPLIEKCLDRLWRVGVYSTSKDRLQRLDTHLWTWKPGSWLAHESPNFSAKESLAPICLLSSTGTHVEQWSTPEAIFLLDGAEWGKTDDVKRICVLFDGRDEGALTHARSQWRLAKENGLIPTYWRQSEDGKWDKNLLATA</sequence>
<accession>A0ABQ4PTF2</accession>
<dbReference type="EMBL" id="BPFZ01000001">
    <property type="protein sequence ID" value="GIU66003.1"/>
    <property type="molecule type" value="Genomic_DNA"/>
</dbReference>
<dbReference type="InterPro" id="IPR036768">
    <property type="entry name" value="PolIII_chi_sf"/>
</dbReference>
<reference evidence="1" key="2">
    <citation type="journal article" date="2023" name="ISME Commun">
        <title>Characterization of a bloom-associated alphaproteobacterial lineage, 'Candidatus Phycosocius': insights into freshwater algal-bacterial interactions.</title>
        <authorList>
            <person name="Tanabe Y."/>
            <person name="Yamaguchi H."/>
            <person name="Yoshida M."/>
            <person name="Kai A."/>
            <person name="Okazaki Y."/>
        </authorList>
    </citation>
    <scope>NUCLEOTIDE SEQUENCE</scope>
    <source>
        <strain evidence="1">BOTRYCO-1</strain>
    </source>
</reference>
<dbReference type="NCBIfam" id="NF004347">
    <property type="entry name" value="PRK05728.1-4"/>
    <property type="match status" value="1"/>
</dbReference>
<comment type="caution">
    <text evidence="1">The sequence shown here is derived from an EMBL/GenBank/DDBJ whole genome shotgun (WGS) entry which is preliminary data.</text>
</comment>
<dbReference type="PANTHER" id="PTHR38767">
    <property type="entry name" value="DNA POLYMERASE III SUBUNIT CHI"/>
    <property type="match status" value="1"/>
</dbReference>
<dbReference type="Pfam" id="PF04364">
    <property type="entry name" value="DNA_pol3_chi"/>
    <property type="match status" value="1"/>
</dbReference>
<evidence type="ECO:0000313" key="1">
    <source>
        <dbReference type="EMBL" id="GIU66003.1"/>
    </source>
</evidence>
<reference evidence="1" key="1">
    <citation type="submission" date="2021-05" db="EMBL/GenBank/DDBJ databases">
        <authorList>
            <person name="Tanabe Y."/>
        </authorList>
    </citation>
    <scope>NUCLEOTIDE SEQUENCE</scope>
    <source>
        <strain evidence="1">BOTRYCO-1</strain>
    </source>
</reference>